<protein>
    <submittedName>
        <fullName evidence="1">Uncharacterized protein</fullName>
    </submittedName>
</protein>
<dbReference type="Proteomes" id="UP000708208">
    <property type="component" value="Unassembled WGS sequence"/>
</dbReference>
<keyword evidence="2" id="KW-1185">Reference proteome</keyword>
<evidence type="ECO:0000313" key="1">
    <source>
        <dbReference type="EMBL" id="CAG7835945.1"/>
    </source>
</evidence>
<comment type="caution">
    <text evidence="1">The sequence shown here is derived from an EMBL/GenBank/DDBJ whole genome shotgun (WGS) entry which is preliminary data.</text>
</comment>
<sequence>MMMMFIPGATLLIQKRKYRTGKITKIHSNDLASYLFNLCPSEHIELLRSLLQVPAVLFVLNPCPIKSNQFHSELLYSHPKTGAISNNCHT</sequence>
<organism evidence="1 2">
    <name type="scientific">Allacma fusca</name>
    <dbReference type="NCBI Taxonomy" id="39272"/>
    <lineage>
        <taxon>Eukaryota</taxon>
        <taxon>Metazoa</taxon>
        <taxon>Ecdysozoa</taxon>
        <taxon>Arthropoda</taxon>
        <taxon>Hexapoda</taxon>
        <taxon>Collembola</taxon>
        <taxon>Symphypleona</taxon>
        <taxon>Sminthuridae</taxon>
        <taxon>Allacma</taxon>
    </lineage>
</organism>
<proteinExistence type="predicted"/>
<dbReference type="EMBL" id="CAJVCH010570809">
    <property type="protein sequence ID" value="CAG7835945.1"/>
    <property type="molecule type" value="Genomic_DNA"/>
</dbReference>
<name>A0A8J2LME8_9HEXA</name>
<gene>
    <name evidence="1" type="ORF">AFUS01_LOCUS45248</name>
</gene>
<dbReference type="AlphaFoldDB" id="A0A8J2LME8"/>
<evidence type="ECO:0000313" key="2">
    <source>
        <dbReference type="Proteomes" id="UP000708208"/>
    </source>
</evidence>
<reference evidence="1" key="1">
    <citation type="submission" date="2021-06" db="EMBL/GenBank/DDBJ databases">
        <authorList>
            <person name="Hodson N. C."/>
            <person name="Mongue J. A."/>
            <person name="Jaron S. K."/>
        </authorList>
    </citation>
    <scope>NUCLEOTIDE SEQUENCE</scope>
</reference>
<accession>A0A8J2LME8</accession>